<protein>
    <recommendedName>
        <fullName evidence="3">Ester cyclase</fullName>
    </recommendedName>
</protein>
<accession>I4EMM5</accession>
<dbReference type="RefSeq" id="WP_008481288.1">
    <property type="nucleotide sequence ID" value="NZ_CAGS01000579.1"/>
</dbReference>
<dbReference type="PANTHER" id="PTHR38436">
    <property type="entry name" value="POLYKETIDE CYCLASE SNOAL-LIKE DOMAIN"/>
    <property type="match status" value="1"/>
</dbReference>
<dbReference type="SUPFAM" id="SSF54427">
    <property type="entry name" value="NTF2-like"/>
    <property type="match status" value="1"/>
</dbReference>
<reference evidence="1 2" key="1">
    <citation type="journal article" date="2012" name="ISME J.">
        <title>Nitrification expanded: discovery, physiology and genomics of a nitrite-oxidizing bacterium from the phylum Chloroflexi.</title>
        <authorList>
            <person name="Sorokin D.Y."/>
            <person name="Lucker S."/>
            <person name="Vejmelkova D."/>
            <person name="Kostrikina N.A."/>
            <person name="Kleerebezem R."/>
            <person name="Rijpstra W.I."/>
            <person name="Damste J.S."/>
            <person name="Le Paslier D."/>
            <person name="Muyzer G."/>
            <person name="Wagner M."/>
            <person name="van Loosdrecht M.C."/>
            <person name="Daims H."/>
        </authorList>
    </citation>
    <scope>NUCLEOTIDE SEQUENCE [LARGE SCALE GENOMIC DNA]</scope>
    <source>
        <strain evidence="2">none</strain>
    </source>
</reference>
<dbReference type="InterPro" id="IPR032710">
    <property type="entry name" value="NTF2-like_dom_sf"/>
</dbReference>
<organism evidence="1 2">
    <name type="scientific">Nitrolancea hollandica Lb</name>
    <dbReference type="NCBI Taxonomy" id="1129897"/>
    <lineage>
        <taxon>Bacteria</taxon>
        <taxon>Pseudomonadati</taxon>
        <taxon>Thermomicrobiota</taxon>
        <taxon>Thermomicrobia</taxon>
        <taxon>Sphaerobacterales</taxon>
        <taxon>Sphaerobacterineae</taxon>
        <taxon>Sphaerobacteraceae</taxon>
        <taxon>Nitrolancea</taxon>
    </lineage>
</organism>
<dbReference type="Proteomes" id="UP000004221">
    <property type="component" value="Unassembled WGS sequence"/>
</dbReference>
<evidence type="ECO:0008006" key="3">
    <source>
        <dbReference type="Google" id="ProtNLM"/>
    </source>
</evidence>
<keyword evidence="2" id="KW-1185">Reference proteome</keyword>
<dbReference type="GO" id="GO:0030638">
    <property type="term" value="P:polyketide metabolic process"/>
    <property type="evidence" value="ECO:0007669"/>
    <property type="project" value="InterPro"/>
</dbReference>
<dbReference type="OrthoDB" id="158434at2"/>
<sequence>MSAEENQAIIASRYVDLNRHDLDAAMKLLAPDFIFYAPGATKPVDAQGWRRFFEMYFRAFPDLRFEADQLFACDDDVALRWMMHGTQEKDFLSVPPTGKEVTTLGIGVFHVVNGKIAAEWLEFDRLGLIQELGVILVRGRLASD</sequence>
<evidence type="ECO:0000313" key="1">
    <source>
        <dbReference type="EMBL" id="CCF85938.1"/>
    </source>
</evidence>
<evidence type="ECO:0000313" key="2">
    <source>
        <dbReference type="Proteomes" id="UP000004221"/>
    </source>
</evidence>
<gene>
    <name evidence="1" type="ORF">NITHO_620008</name>
</gene>
<dbReference type="PANTHER" id="PTHR38436:SF1">
    <property type="entry name" value="ESTER CYCLASE"/>
    <property type="match status" value="1"/>
</dbReference>
<name>I4EMM5_9BACT</name>
<dbReference type="Pfam" id="PF07366">
    <property type="entry name" value="SnoaL"/>
    <property type="match status" value="1"/>
</dbReference>
<dbReference type="EMBL" id="CAGS01000579">
    <property type="protein sequence ID" value="CCF85938.1"/>
    <property type="molecule type" value="Genomic_DNA"/>
</dbReference>
<proteinExistence type="predicted"/>
<dbReference type="Gene3D" id="3.10.450.50">
    <property type="match status" value="1"/>
</dbReference>
<comment type="caution">
    <text evidence="1">The sequence shown here is derived from an EMBL/GenBank/DDBJ whole genome shotgun (WGS) entry which is preliminary data.</text>
</comment>
<dbReference type="AlphaFoldDB" id="I4EMM5"/>
<dbReference type="InterPro" id="IPR009959">
    <property type="entry name" value="Cyclase_SnoaL-like"/>
</dbReference>